<evidence type="ECO:0000313" key="3">
    <source>
        <dbReference type="EMBL" id="CAB3267987.1"/>
    </source>
</evidence>
<proteinExistence type="evidence at transcript level"/>
<dbReference type="EMBL" id="LR792125">
    <property type="protein sequence ID" value="CAB3267987.1"/>
    <property type="molecule type" value="mRNA"/>
</dbReference>
<evidence type="ECO:0000256" key="1">
    <source>
        <dbReference type="SAM" id="MobiDB-lite"/>
    </source>
</evidence>
<protein>
    <submittedName>
        <fullName evidence="3">Zinc finger protein ZF(C2H2)-80</fullName>
    </submittedName>
</protein>
<dbReference type="InterPro" id="IPR057448">
    <property type="entry name" value="BCL-11A_Znf_CCHC"/>
</dbReference>
<gene>
    <name evidence="3" type="primary">Znf296</name>
</gene>
<reference evidence="3" key="1">
    <citation type="submission" date="2020-04" db="EMBL/GenBank/DDBJ databases">
        <authorList>
            <person name="Neveu A P."/>
        </authorList>
    </citation>
    <scope>NUCLEOTIDE SEQUENCE</scope>
    <source>
        <tissue evidence="3">Whole embryo</tissue>
    </source>
</reference>
<evidence type="ECO:0000259" key="2">
    <source>
        <dbReference type="Pfam" id="PF25491"/>
    </source>
</evidence>
<feature type="compositionally biased region" description="Basic residues" evidence="1">
    <location>
        <begin position="157"/>
        <end position="169"/>
    </location>
</feature>
<accession>A0A6F9DX08</accession>
<dbReference type="Pfam" id="PF25491">
    <property type="entry name" value="CCHC_BCL-11A"/>
    <property type="match status" value="1"/>
</dbReference>
<feature type="compositionally biased region" description="Polar residues" evidence="1">
    <location>
        <begin position="34"/>
        <end position="46"/>
    </location>
</feature>
<feature type="region of interest" description="Disordered" evidence="1">
    <location>
        <begin position="156"/>
        <end position="176"/>
    </location>
</feature>
<feature type="domain" description="BCL-11A-like CCHC zinc finger" evidence="2">
    <location>
        <begin position="186"/>
        <end position="211"/>
    </location>
</feature>
<sequence>MTSVTRFKLAIGKMDDMYSHDGKYTASHGAESPTIDNIDSQSGRQDDVQTIQGLRSDCRGYSPRCENTLSKGSLSGSESPNVLQCTSTEQLQRQNAKLTDLVNEIAEKRRQSLTDLQLQQEATDHGQSNTGVGFNAVALSETPAIFRRLSVEQKAPKWNRRKQKPHKNLQHPVETNEAHENEGDFITCGRCSKIFPLSAFVQFIQHKQHSCKPEVTSDDHVISPDVSNDAKRRSCVETSDVSVQVSIGAPSNGPGGRSVESAPTLAMPIVDLTNPLIISTDGLSKTFLTSPVKTEVA</sequence>
<feature type="region of interest" description="Disordered" evidence="1">
    <location>
        <begin position="24"/>
        <end position="46"/>
    </location>
</feature>
<dbReference type="AlphaFoldDB" id="A0A6F9DX08"/>
<organism evidence="3">
    <name type="scientific">Phallusia mammillata</name>
    <dbReference type="NCBI Taxonomy" id="59560"/>
    <lineage>
        <taxon>Eukaryota</taxon>
        <taxon>Metazoa</taxon>
        <taxon>Chordata</taxon>
        <taxon>Tunicata</taxon>
        <taxon>Ascidiacea</taxon>
        <taxon>Phlebobranchia</taxon>
        <taxon>Ascidiidae</taxon>
        <taxon>Phallusia</taxon>
    </lineage>
</organism>
<name>A0A6F9DX08_9ASCI</name>